<organism evidence="2 3">
    <name type="scientific">Dactylonectria macrodidyma</name>
    <dbReference type="NCBI Taxonomy" id="307937"/>
    <lineage>
        <taxon>Eukaryota</taxon>
        <taxon>Fungi</taxon>
        <taxon>Dikarya</taxon>
        <taxon>Ascomycota</taxon>
        <taxon>Pezizomycotina</taxon>
        <taxon>Sordariomycetes</taxon>
        <taxon>Hypocreomycetidae</taxon>
        <taxon>Hypocreales</taxon>
        <taxon>Nectriaceae</taxon>
        <taxon>Dactylonectria</taxon>
    </lineage>
</organism>
<proteinExistence type="predicted"/>
<keyword evidence="1" id="KW-0812">Transmembrane</keyword>
<evidence type="ECO:0000313" key="3">
    <source>
        <dbReference type="Proteomes" id="UP000738349"/>
    </source>
</evidence>
<feature type="transmembrane region" description="Helical" evidence="1">
    <location>
        <begin position="6"/>
        <end position="26"/>
    </location>
</feature>
<protein>
    <submittedName>
        <fullName evidence="2">Uncharacterized protein</fullName>
    </submittedName>
</protein>
<comment type="caution">
    <text evidence="2">The sequence shown here is derived from an EMBL/GenBank/DDBJ whole genome shotgun (WGS) entry which is preliminary data.</text>
</comment>
<gene>
    <name evidence="2" type="ORF">EDB81DRAFT_89445</name>
</gene>
<sequence length="115" mass="12751">MQPPLLVIVEVCFMFSIFTVYQHLVVHASPRQLAKSQFPTLHSPCAHLAAPTATQRQPRVAGNTQTKPFDTCHSTLREFPETSPALPLLSILADLDGPFIPALDTARFHFIPFCP</sequence>
<evidence type="ECO:0000313" key="2">
    <source>
        <dbReference type="EMBL" id="KAH7134016.1"/>
    </source>
</evidence>
<name>A0A9P9EBA0_9HYPO</name>
<keyword evidence="3" id="KW-1185">Reference proteome</keyword>
<dbReference type="EMBL" id="JAGMUV010000014">
    <property type="protein sequence ID" value="KAH7134016.1"/>
    <property type="molecule type" value="Genomic_DNA"/>
</dbReference>
<dbReference type="AlphaFoldDB" id="A0A9P9EBA0"/>
<dbReference type="Proteomes" id="UP000738349">
    <property type="component" value="Unassembled WGS sequence"/>
</dbReference>
<evidence type="ECO:0000256" key="1">
    <source>
        <dbReference type="SAM" id="Phobius"/>
    </source>
</evidence>
<reference evidence="2" key="1">
    <citation type="journal article" date="2021" name="Nat. Commun.">
        <title>Genetic determinants of endophytism in the Arabidopsis root mycobiome.</title>
        <authorList>
            <person name="Mesny F."/>
            <person name="Miyauchi S."/>
            <person name="Thiergart T."/>
            <person name="Pickel B."/>
            <person name="Atanasova L."/>
            <person name="Karlsson M."/>
            <person name="Huettel B."/>
            <person name="Barry K.W."/>
            <person name="Haridas S."/>
            <person name="Chen C."/>
            <person name="Bauer D."/>
            <person name="Andreopoulos W."/>
            <person name="Pangilinan J."/>
            <person name="LaButti K."/>
            <person name="Riley R."/>
            <person name="Lipzen A."/>
            <person name="Clum A."/>
            <person name="Drula E."/>
            <person name="Henrissat B."/>
            <person name="Kohler A."/>
            <person name="Grigoriev I.V."/>
            <person name="Martin F.M."/>
            <person name="Hacquard S."/>
        </authorList>
    </citation>
    <scope>NUCLEOTIDE SEQUENCE</scope>
    <source>
        <strain evidence="2">MPI-CAGE-AT-0147</strain>
    </source>
</reference>
<keyword evidence="1" id="KW-1133">Transmembrane helix</keyword>
<accession>A0A9P9EBA0</accession>
<keyword evidence="1" id="KW-0472">Membrane</keyword>